<evidence type="ECO:0000256" key="6">
    <source>
        <dbReference type="SAM" id="Phobius"/>
    </source>
</evidence>
<feature type="transmembrane region" description="Helical" evidence="6">
    <location>
        <begin position="301"/>
        <end position="321"/>
    </location>
</feature>
<dbReference type="Pfam" id="PF07690">
    <property type="entry name" value="MFS_1"/>
    <property type="match status" value="2"/>
</dbReference>
<comment type="subcellular location">
    <subcellularLocation>
        <location evidence="1">Cell membrane</location>
        <topology evidence="1">Multi-pass membrane protein</topology>
    </subcellularLocation>
</comment>
<keyword evidence="4 6" id="KW-1133">Transmembrane helix</keyword>
<dbReference type="PROSITE" id="PS50850">
    <property type="entry name" value="MFS"/>
    <property type="match status" value="1"/>
</dbReference>
<feature type="transmembrane region" description="Helical" evidence="6">
    <location>
        <begin position="394"/>
        <end position="415"/>
    </location>
</feature>
<dbReference type="Proteomes" id="UP001354989">
    <property type="component" value="Chromosome"/>
</dbReference>
<feature type="transmembrane region" description="Helical" evidence="6">
    <location>
        <begin position="72"/>
        <end position="91"/>
    </location>
</feature>
<feature type="transmembrane region" description="Helical" evidence="6">
    <location>
        <begin position="273"/>
        <end position="289"/>
    </location>
</feature>
<dbReference type="InterPro" id="IPR050189">
    <property type="entry name" value="MFS_Efflux_Transporters"/>
</dbReference>
<feature type="transmembrane region" description="Helical" evidence="6">
    <location>
        <begin position="327"/>
        <end position="349"/>
    </location>
</feature>
<sequence length="419" mass="45635">MPVNRPSEEVIKSHIMASTSIPTSTFNTQEKILLLLLAAVSFTNVLDFMVMMPLGHELSMLFSLSPGQWSTVISAYTFAAALSGFVAIFYIDKYGRRDFLMVLYSGFLLGTLCCAFADSYLQLVLARAFTGLFGGVINALLFAIVGDVVAIEKRGRGIGLLMMGFSSASALGVPFGLYFGVTYSWRVPFFAIFGLGLILLVCLYRFLPVMRGHITAQAGTAVFAQLREIGRDADQRNGLLGAFFMFSGHFFIIPFLAPYMVANVGIAEQQLTWIYFCGGLMTVFTSPWIGRLSDRFGKFRIFAIFALLTTIPLIEITNMSAVPLWQVLLVTTLFFVVGGRSIPANALILGTAKPAQRGSFMGVRASVQQLASASASFAVGFIVSQSATGQYQHYAQAGMIGVVLTVASIFFLRAVQTKY</sequence>
<feature type="transmembrane region" description="Helical" evidence="6">
    <location>
        <begin position="187"/>
        <end position="207"/>
    </location>
</feature>
<reference evidence="8 9" key="1">
    <citation type="submission" date="2021-12" db="EMBL/GenBank/DDBJ databases">
        <title>Genome sequencing of bacteria with rrn-lacking chromosome and rrn-plasmid.</title>
        <authorList>
            <person name="Anda M."/>
            <person name="Iwasaki W."/>
        </authorList>
    </citation>
    <scope>NUCLEOTIDE SEQUENCE [LARGE SCALE GENOMIC DNA]</scope>
    <source>
        <strain evidence="8 9">NBRC 101262</strain>
    </source>
</reference>
<dbReference type="InterPro" id="IPR011701">
    <property type="entry name" value="MFS"/>
</dbReference>
<dbReference type="SUPFAM" id="SSF103473">
    <property type="entry name" value="MFS general substrate transporter"/>
    <property type="match status" value="1"/>
</dbReference>
<dbReference type="Gene3D" id="1.20.1250.20">
    <property type="entry name" value="MFS general substrate transporter like domains"/>
    <property type="match status" value="1"/>
</dbReference>
<accession>A0ABN6LDZ7</accession>
<feature type="transmembrane region" description="Helical" evidence="6">
    <location>
        <begin position="370"/>
        <end position="388"/>
    </location>
</feature>
<dbReference type="PANTHER" id="PTHR43124">
    <property type="entry name" value="PURINE EFFLUX PUMP PBUE"/>
    <property type="match status" value="1"/>
</dbReference>
<evidence type="ECO:0000256" key="4">
    <source>
        <dbReference type="ARBA" id="ARBA00022989"/>
    </source>
</evidence>
<keyword evidence="9" id="KW-1185">Reference proteome</keyword>
<feature type="transmembrane region" description="Helical" evidence="6">
    <location>
        <begin position="239"/>
        <end position="261"/>
    </location>
</feature>
<feature type="transmembrane region" description="Helical" evidence="6">
    <location>
        <begin position="103"/>
        <end position="123"/>
    </location>
</feature>
<dbReference type="CDD" id="cd17324">
    <property type="entry name" value="MFS_NepI_like"/>
    <property type="match status" value="1"/>
</dbReference>
<evidence type="ECO:0000256" key="1">
    <source>
        <dbReference type="ARBA" id="ARBA00004651"/>
    </source>
</evidence>
<evidence type="ECO:0000256" key="5">
    <source>
        <dbReference type="ARBA" id="ARBA00023136"/>
    </source>
</evidence>
<organism evidence="8 9">
    <name type="scientific">Persicobacter psychrovividus</name>
    <dbReference type="NCBI Taxonomy" id="387638"/>
    <lineage>
        <taxon>Bacteria</taxon>
        <taxon>Pseudomonadati</taxon>
        <taxon>Bacteroidota</taxon>
        <taxon>Cytophagia</taxon>
        <taxon>Cytophagales</taxon>
        <taxon>Persicobacteraceae</taxon>
        <taxon>Persicobacter</taxon>
    </lineage>
</organism>
<proteinExistence type="predicted"/>
<keyword evidence="3 6" id="KW-0812">Transmembrane</keyword>
<evidence type="ECO:0000313" key="8">
    <source>
        <dbReference type="EMBL" id="BDC99546.1"/>
    </source>
</evidence>
<dbReference type="InterPro" id="IPR020846">
    <property type="entry name" value="MFS_dom"/>
</dbReference>
<dbReference type="PANTHER" id="PTHR43124:SF3">
    <property type="entry name" value="CHLORAMPHENICOL EFFLUX PUMP RV0191"/>
    <property type="match status" value="1"/>
</dbReference>
<keyword evidence="5 6" id="KW-0472">Membrane</keyword>
<keyword evidence="2" id="KW-1003">Cell membrane</keyword>
<dbReference type="InterPro" id="IPR036259">
    <property type="entry name" value="MFS_trans_sf"/>
</dbReference>
<evidence type="ECO:0000256" key="3">
    <source>
        <dbReference type="ARBA" id="ARBA00022692"/>
    </source>
</evidence>
<feature type="transmembrane region" description="Helical" evidence="6">
    <location>
        <begin position="129"/>
        <end position="151"/>
    </location>
</feature>
<name>A0ABN6LDZ7_9BACT</name>
<dbReference type="EMBL" id="AP025292">
    <property type="protein sequence ID" value="BDC99546.1"/>
    <property type="molecule type" value="Genomic_DNA"/>
</dbReference>
<evidence type="ECO:0000256" key="2">
    <source>
        <dbReference type="ARBA" id="ARBA00022475"/>
    </source>
</evidence>
<feature type="domain" description="Major facilitator superfamily (MFS) profile" evidence="7">
    <location>
        <begin position="33"/>
        <end position="419"/>
    </location>
</feature>
<evidence type="ECO:0000313" key="9">
    <source>
        <dbReference type="Proteomes" id="UP001354989"/>
    </source>
</evidence>
<gene>
    <name evidence="8" type="ORF">PEPS_18270</name>
</gene>
<protein>
    <submittedName>
        <fullName evidence="8">MFS transporter</fullName>
    </submittedName>
</protein>
<feature type="transmembrane region" description="Helical" evidence="6">
    <location>
        <begin position="32"/>
        <end position="52"/>
    </location>
</feature>
<evidence type="ECO:0000259" key="7">
    <source>
        <dbReference type="PROSITE" id="PS50850"/>
    </source>
</evidence>
<feature type="transmembrane region" description="Helical" evidence="6">
    <location>
        <begin position="158"/>
        <end position="181"/>
    </location>
</feature>